<feature type="region of interest" description="Disordered" evidence="1">
    <location>
        <begin position="284"/>
        <end position="314"/>
    </location>
</feature>
<reference evidence="2 3" key="1">
    <citation type="journal article" date="2021" name="G3 (Bethesda)">
        <title>Improved contiguity of the threespine stickleback genome using long-read sequencing.</title>
        <authorList>
            <person name="Nath S."/>
            <person name="Shaw D.E."/>
            <person name="White M.A."/>
        </authorList>
    </citation>
    <scope>NUCLEOTIDE SEQUENCE [LARGE SCALE GENOMIC DNA]</scope>
    <source>
        <strain evidence="2 3">Lake Benthic</strain>
    </source>
</reference>
<dbReference type="PANTHER" id="PTHR28336:SF4">
    <property type="entry name" value="DEATH DOMAIN-CONTAINING PROTEIN 1"/>
    <property type="match status" value="1"/>
</dbReference>
<dbReference type="OMA" id="LCSMHDE"/>
<dbReference type="Gene3D" id="1.10.533.10">
    <property type="entry name" value="Death Domain, Fas"/>
    <property type="match status" value="1"/>
</dbReference>
<evidence type="ECO:0000313" key="3">
    <source>
        <dbReference type="Proteomes" id="UP000007635"/>
    </source>
</evidence>
<dbReference type="AlphaFoldDB" id="G3Q6K4"/>
<evidence type="ECO:0000313" key="2">
    <source>
        <dbReference type="Ensembl" id="ENSGACP00000025514.2"/>
    </source>
</evidence>
<accession>G3Q6K4</accession>
<keyword evidence="3" id="KW-1185">Reference proteome</keyword>
<reference evidence="2" key="3">
    <citation type="submission" date="2025-09" db="UniProtKB">
        <authorList>
            <consortium name="Ensembl"/>
        </authorList>
    </citation>
    <scope>IDENTIFICATION</scope>
</reference>
<feature type="compositionally biased region" description="Basic and acidic residues" evidence="1">
    <location>
        <begin position="82"/>
        <end position="99"/>
    </location>
</feature>
<name>G3Q6K4_GASAC</name>
<dbReference type="eggNOG" id="ENOG502QTTM">
    <property type="taxonomic scope" value="Eukaryota"/>
</dbReference>
<organism evidence="2 3">
    <name type="scientific">Gasterosteus aculeatus aculeatus</name>
    <name type="common">three-spined stickleback</name>
    <dbReference type="NCBI Taxonomy" id="481459"/>
    <lineage>
        <taxon>Eukaryota</taxon>
        <taxon>Metazoa</taxon>
        <taxon>Chordata</taxon>
        <taxon>Craniata</taxon>
        <taxon>Vertebrata</taxon>
        <taxon>Euteleostomi</taxon>
        <taxon>Actinopterygii</taxon>
        <taxon>Neopterygii</taxon>
        <taxon>Teleostei</taxon>
        <taxon>Neoteleostei</taxon>
        <taxon>Acanthomorphata</taxon>
        <taxon>Eupercaria</taxon>
        <taxon>Perciformes</taxon>
        <taxon>Cottioidei</taxon>
        <taxon>Gasterosteales</taxon>
        <taxon>Gasterosteidae</taxon>
        <taxon>Gasterosteus</taxon>
    </lineage>
</organism>
<dbReference type="InterPro" id="IPR011029">
    <property type="entry name" value="DEATH-like_dom_sf"/>
</dbReference>
<dbReference type="Ensembl" id="ENSGACT00000025564.2">
    <property type="protein sequence ID" value="ENSGACP00000025514.2"/>
    <property type="gene ID" value="ENSGACG00000019301.2"/>
</dbReference>
<dbReference type="Proteomes" id="UP000007635">
    <property type="component" value="Chromosome VII"/>
</dbReference>
<dbReference type="InParanoid" id="G3Q6K4"/>
<proteinExistence type="predicted"/>
<dbReference type="GeneTree" id="ENSGT00940000153404"/>
<feature type="region of interest" description="Disordered" evidence="1">
    <location>
        <begin position="21"/>
        <end position="122"/>
    </location>
</feature>
<sequence>MNATVARLDEEILRSRAAEASTVDAAAAALHQAGAPNVPEQPEDDAGSSESERGQGGGGADATPRAPESGVGGRSASGDAEEPARDGPVKGQGEGKEDCVSLQGETDLPEEEREKDTSRENKEWIKVGLTGKREGTHCDVPDACFIRAPEGVAEALRCEVADALSCLMVTGSEELVSRVIRVKVHDGANIRFPVTIVVPFCTRYRGNYRDVAVKVVDGERRTSYVAPVTTEGTYGGQRIQPLDAGFLAAAKCRGDAYHPVVSTSPLLHLAHPSSQHLRRPLTVTLPCAPNPEKKRPAGVQEEEEEEREHHGRRVPGASVKEMSNEVLSVLGSRDQQWRVLDEVVVRNQQNGLVSFELTENFDRLLAVRLLSPLRPCRLASLAEELEESARCHAVTVVLQRRRDEPRAVLAAALPSRELGWELSRLRARGYGGLSEASSEISMCEGDQLLLRFGGNIASEAGIQGDRRGVPLERIPFHYQQRSHLVVRLTEVDPFGNHSSPHYKGTAVFYKVTRGQLEWRGDGPVLMDPKLLGDPVCKLSLTLPKRERTVHRPIAVRVKPCEETDSLSDSLLLWLSGELSEEEVALLVLSLRLRRSAAQLAKLRSGDSLPAQAFHVLTTWRRGLPAAGHHPRASQLARCLAKSGRPDLARELLLRQAAHTGPPSLT</sequence>
<feature type="compositionally biased region" description="Basic and acidic residues" evidence="1">
    <location>
        <begin position="112"/>
        <end position="122"/>
    </location>
</feature>
<reference evidence="2" key="2">
    <citation type="submission" date="2025-08" db="UniProtKB">
        <authorList>
            <consortium name="Ensembl"/>
        </authorList>
    </citation>
    <scope>IDENTIFICATION</scope>
</reference>
<feature type="compositionally biased region" description="Low complexity" evidence="1">
    <location>
        <begin position="21"/>
        <end position="35"/>
    </location>
</feature>
<protein>
    <submittedName>
        <fullName evidence="2">Death domain containing 1</fullName>
    </submittedName>
</protein>
<dbReference type="PANTHER" id="PTHR28336">
    <property type="entry name" value="BA1-643"/>
    <property type="match status" value="1"/>
</dbReference>
<evidence type="ECO:0000256" key="1">
    <source>
        <dbReference type="SAM" id="MobiDB-lite"/>
    </source>
</evidence>